<feature type="non-terminal residue" evidence="1">
    <location>
        <position position="79"/>
    </location>
</feature>
<sequence length="79" mass="9299">MSNILPPAESILAELAIDPTQIKSIRPRSKRSQYRAIINWLANYKVQKEMKNLEMVKGLLESFYHFCEIKYWQEASIIL</sequence>
<dbReference type="EMBL" id="JAQOSQ010000074">
    <property type="protein sequence ID" value="MDJ1185934.1"/>
    <property type="molecule type" value="Genomic_DNA"/>
</dbReference>
<keyword evidence="2" id="KW-1185">Reference proteome</keyword>
<comment type="caution">
    <text evidence="1">The sequence shown here is derived from an EMBL/GenBank/DDBJ whole genome shotgun (WGS) entry which is preliminary data.</text>
</comment>
<name>A0ABT7C3B4_9CYAN</name>
<gene>
    <name evidence="1" type="ORF">PMH09_22410</name>
</gene>
<organism evidence="1 2">
    <name type="scientific">Roseofilum casamattae BLCC-M143</name>
    <dbReference type="NCBI Taxonomy" id="3022442"/>
    <lineage>
        <taxon>Bacteria</taxon>
        <taxon>Bacillati</taxon>
        <taxon>Cyanobacteriota</taxon>
        <taxon>Cyanophyceae</taxon>
        <taxon>Desertifilales</taxon>
        <taxon>Desertifilaceae</taxon>
        <taxon>Roseofilum</taxon>
        <taxon>Roseofilum casamattae</taxon>
    </lineage>
</organism>
<evidence type="ECO:0000313" key="2">
    <source>
        <dbReference type="Proteomes" id="UP001232992"/>
    </source>
</evidence>
<evidence type="ECO:0000313" key="1">
    <source>
        <dbReference type="EMBL" id="MDJ1185934.1"/>
    </source>
</evidence>
<proteinExistence type="predicted"/>
<protein>
    <submittedName>
        <fullName evidence="1">Uncharacterized protein</fullName>
    </submittedName>
</protein>
<accession>A0ABT7C3B4</accession>
<dbReference type="Proteomes" id="UP001232992">
    <property type="component" value="Unassembled WGS sequence"/>
</dbReference>
<reference evidence="1 2" key="1">
    <citation type="submission" date="2023-01" db="EMBL/GenBank/DDBJ databases">
        <title>Novel diversity within Roseofilum (Cyanobacteria; Desertifilaceae) from marine benthic mats with descriptions of four novel species.</title>
        <authorList>
            <person name="Wang Y."/>
            <person name="Berthold D.E."/>
            <person name="Hu J."/>
            <person name="Lefler F.W."/>
            <person name="Laughinghouse H.D. IV."/>
        </authorList>
    </citation>
    <scope>NUCLEOTIDE SEQUENCE [LARGE SCALE GENOMIC DNA]</scope>
    <source>
        <strain evidence="1 2">BLCC-M143</strain>
    </source>
</reference>